<keyword evidence="3" id="KW-1185">Reference proteome</keyword>
<organism evidence="2 3">
    <name type="scientific">Afifella marina DSM 2698</name>
    <dbReference type="NCBI Taxonomy" id="1120955"/>
    <lineage>
        <taxon>Bacteria</taxon>
        <taxon>Pseudomonadati</taxon>
        <taxon>Pseudomonadota</taxon>
        <taxon>Alphaproteobacteria</taxon>
        <taxon>Hyphomicrobiales</taxon>
        <taxon>Afifellaceae</taxon>
        <taxon>Afifella</taxon>
    </lineage>
</organism>
<accession>A0A1G5P5K4</accession>
<dbReference type="OrthoDB" id="9803702at2"/>
<dbReference type="AlphaFoldDB" id="A0A1G5P5K4"/>
<protein>
    <submittedName>
        <fullName evidence="2">Histidine phosphotransferase ChpT</fullName>
    </submittedName>
</protein>
<dbReference type="NCBIfam" id="NF046018">
    <property type="entry name" value="HisPtaseChptBrucRhz"/>
    <property type="match status" value="1"/>
</dbReference>
<evidence type="ECO:0000259" key="1">
    <source>
        <dbReference type="Pfam" id="PF10090"/>
    </source>
</evidence>
<dbReference type="InterPro" id="IPR036890">
    <property type="entry name" value="HATPase_C_sf"/>
</dbReference>
<proteinExistence type="predicted"/>
<keyword evidence="2" id="KW-0808">Transferase</keyword>
<dbReference type="InterPro" id="IPR018762">
    <property type="entry name" value="ChpT_C"/>
</dbReference>
<dbReference type="STRING" id="1120955.SAMN03080610_03288"/>
<name>A0A1G5P5K4_AFIMA</name>
<feature type="domain" description="Histidine phosphotransferase ChpT C-terminal" evidence="1">
    <location>
        <begin position="84"/>
        <end position="203"/>
    </location>
</feature>
<dbReference type="Gene3D" id="1.10.287.130">
    <property type="match status" value="1"/>
</dbReference>
<gene>
    <name evidence="2" type="ORF">SAMN03080610_03288</name>
</gene>
<dbReference type="Pfam" id="PF10090">
    <property type="entry name" value="HPTransfase"/>
    <property type="match status" value="1"/>
</dbReference>
<dbReference type="Proteomes" id="UP000199347">
    <property type="component" value="Unassembled WGS sequence"/>
</dbReference>
<dbReference type="GO" id="GO:0016740">
    <property type="term" value="F:transferase activity"/>
    <property type="evidence" value="ECO:0007669"/>
    <property type="project" value="UniProtKB-KW"/>
</dbReference>
<reference evidence="2 3" key="1">
    <citation type="submission" date="2016-10" db="EMBL/GenBank/DDBJ databases">
        <authorList>
            <person name="de Groot N.N."/>
        </authorList>
    </citation>
    <scope>NUCLEOTIDE SEQUENCE [LARGE SCALE GENOMIC DNA]</scope>
    <source>
        <strain evidence="2 3">DSM 2698</strain>
    </source>
</reference>
<dbReference type="Gene3D" id="3.30.565.10">
    <property type="entry name" value="Histidine kinase-like ATPase, C-terminal domain"/>
    <property type="match status" value="1"/>
</dbReference>
<dbReference type="EMBL" id="FMVW01000009">
    <property type="protein sequence ID" value="SCZ44794.1"/>
    <property type="molecule type" value="Genomic_DNA"/>
</dbReference>
<sequence length="214" mass="22514">MTSLKIAPVDLAALIASRVCHDVISPVGAIANGLEVLDEETDPSMRDFAMDLIRKSARQASVKLQFSRLAFGASGGAGAQIDMADAGRCAGEFLEREKANLDWQVDAQMLPKAEAKILLNLLLLGANTIARGGTLTVGATQAENGVTISVVAAGDRARLSDSVRTVLLSGEVPEQLDAHSVQPLYAVMLAEEVGLGFEIAEEEGKVSFLARPKA</sequence>
<evidence type="ECO:0000313" key="3">
    <source>
        <dbReference type="Proteomes" id="UP000199347"/>
    </source>
</evidence>
<dbReference type="RefSeq" id="WP_092815809.1">
    <property type="nucleotide sequence ID" value="NZ_FMVW01000009.1"/>
</dbReference>
<evidence type="ECO:0000313" key="2">
    <source>
        <dbReference type="EMBL" id="SCZ44794.1"/>
    </source>
</evidence>